<feature type="transmembrane region" description="Helical" evidence="1">
    <location>
        <begin position="47"/>
        <end position="75"/>
    </location>
</feature>
<evidence type="ECO:0000313" key="3">
    <source>
        <dbReference type="Proteomes" id="UP000002715"/>
    </source>
</evidence>
<evidence type="ECO:0000256" key="1">
    <source>
        <dbReference type="SAM" id="Phobius"/>
    </source>
</evidence>
<reference evidence="3" key="1">
    <citation type="submission" date="2005-07" db="EMBL/GenBank/DDBJ databases">
        <title>Complete sequence of Prochlorococcus marinus str. MIT 9312.</title>
        <authorList>
            <consortium name="US DOE Joint Genome Institute"/>
            <person name="Copeland A."/>
            <person name="Lucas S."/>
            <person name="Lapidus A."/>
            <person name="Barry K."/>
            <person name="Detter J.C."/>
            <person name="Glavina T."/>
            <person name="Hammon N."/>
            <person name="Israni S."/>
            <person name="Pitluck S."/>
            <person name="Thiel J."/>
            <person name="Schmutz J."/>
            <person name="Larimer F."/>
            <person name="Land M."/>
            <person name="Kyrpides N."/>
            <person name="Lykidis A."/>
            <person name="Richardson P."/>
        </authorList>
    </citation>
    <scope>NUCLEOTIDE SEQUENCE [LARGE SCALE GENOMIC DNA]</scope>
    <source>
        <strain evidence="3">MIT 9312</strain>
    </source>
</reference>
<proteinExistence type="predicted"/>
<dbReference type="HOGENOM" id="CLU_180814_0_0_3"/>
<dbReference type="KEGG" id="pmi:PMT9312_0122"/>
<feature type="transmembrane region" description="Helical" evidence="1">
    <location>
        <begin position="21"/>
        <end position="41"/>
    </location>
</feature>
<sequence>MLSKMTQENNQNYLKQIIDNLLLINLFTVIFFAIFFIFAIIMQLNGIFIFINFIQIVWNPLIVPLITILIIGALLNGINSWWRRKLLSQEEDI</sequence>
<keyword evidence="1" id="KW-0812">Transmembrane</keyword>
<protein>
    <submittedName>
        <fullName evidence="2">Uncharacterized protein</fullName>
    </submittedName>
</protein>
<dbReference type="STRING" id="74546.PMT9312_0122"/>
<dbReference type="Proteomes" id="UP000002715">
    <property type="component" value="Chromosome"/>
</dbReference>
<keyword evidence="1" id="KW-1133">Transmembrane helix</keyword>
<accession>Q31D61</accession>
<dbReference type="EMBL" id="CP000111">
    <property type="protein sequence ID" value="ABB49184.1"/>
    <property type="molecule type" value="Genomic_DNA"/>
</dbReference>
<keyword evidence="1" id="KW-0472">Membrane</keyword>
<name>Q31D61_PROM9</name>
<organism evidence="2 3">
    <name type="scientific">Prochlorococcus marinus (strain MIT 9312)</name>
    <dbReference type="NCBI Taxonomy" id="74546"/>
    <lineage>
        <taxon>Bacteria</taxon>
        <taxon>Bacillati</taxon>
        <taxon>Cyanobacteriota</taxon>
        <taxon>Cyanophyceae</taxon>
        <taxon>Synechococcales</taxon>
        <taxon>Prochlorococcaceae</taxon>
        <taxon>Prochlorococcus</taxon>
    </lineage>
</organism>
<dbReference type="AlphaFoldDB" id="Q31D61"/>
<evidence type="ECO:0000313" key="2">
    <source>
        <dbReference type="EMBL" id="ABB49184.1"/>
    </source>
</evidence>
<gene>
    <name evidence="2" type="ordered locus">PMT9312_0122</name>
</gene>